<evidence type="ECO:0000313" key="3">
    <source>
        <dbReference type="EMBL" id="CAL1148523.1"/>
    </source>
</evidence>
<dbReference type="EMBL" id="CAMXCT010002037">
    <property type="protein sequence ID" value="CAI3995148.1"/>
    <property type="molecule type" value="Genomic_DNA"/>
</dbReference>
<feature type="region of interest" description="Disordered" evidence="1">
    <location>
        <begin position="799"/>
        <end position="833"/>
    </location>
</feature>
<protein>
    <submittedName>
        <fullName evidence="2">Uncharacterized protein</fullName>
    </submittedName>
</protein>
<keyword evidence="4" id="KW-1185">Reference proteome</keyword>
<organism evidence="2">
    <name type="scientific">Cladocopium goreaui</name>
    <dbReference type="NCBI Taxonomy" id="2562237"/>
    <lineage>
        <taxon>Eukaryota</taxon>
        <taxon>Sar</taxon>
        <taxon>Alveolata</taxon>
        <taxon>Dinophyceae</taxon>
        <taxon>Suessiales</taxon>
        <taxon>Symbiodiniaceae</taxon>
        <taxon>Cladocopium</taxon>
    </lineage>
</organism>
<name>A0A9P1G0A2_9DINO</name>
<evidence type="ECO:0000256" key="1">
    <source>
        <dbReference type="SAM" id="MobiDB-lite"/>
    </source>
</evidence>
<feature type="compositionally biased region" description="Basic residues" evidence="1">
    <location>
        <begin position="1527"/>
        <end position="1541"/>
    </location>
</feature>
<reference evidence="3" key="2">
    <citation type="submission" date="2024-04" db="EMBL/GenBank/DDBJ databases">
        <authorList>
            <person name="Chen Y."/>
            <person name="Shah S."/>
            <person name="Dougan E. K."/>
            <person name="Thang M."/>
            <person name="Chan C."/>
        </authorList>
    </citation>
    <scope>NUCLEOTIDE SEQUENCE [LARGE SCALE GENOMIC DNA]</scope>
</reference>
<reference evidence="2" key="1">
    <citation type="submission" date="2022-10" db="EMBL/GenBank/DDBJ databases">
        <authorList>
            <person name="Chen Y."/>
            <person name="Dougan E. K."/>
            <person name="Chan C."/>
            <person name="Rhodes N."/>
            <person name="Thang M."/>
        </authorList>
    </citation>
    <scope>NUCLEOTIDE SEQUENCE</scope>
</reference>
<feature type="compositionally biased region" description="Low complexity" evidence="1">
    <location>
        <begin position="1496"/>
        <end position="1507"/>
    </location>
</feature>
<dbReference type="EMBL" id="CAMXCT030002037">
    <property type="protein sequence ID" value="CAL4782460.1"/>
    <property type="molecule type" value="Genomic_DNA"/>
</dbReference>
<dbReference type="GO" id="GO:0045944">
    <property type="term" value="P:positive regulation of transcription by RNA polymerase II"/>
    <property type="evidence" value="ECO:0007669"/>
    <property type="project" value="TreeGrafter"/>
</dbReference>
<dbReference type="GO" id="GO:0002039">
    <property type="term" value="F:p53 binding"/>
    <property type="evidence" value="ECO:0007669"/>
    <property type="project" value="TreeGrafter"/>
</dbReference>
<dbReference type="PANTHER" id="PTHR46452:SF1">
    <property type="entry name" value="TRANSCRIPTION INITIATION FACTOR TFIID SUBUNIT 3"/>
    <property type="match status" value="1"/>
</dbReference>
<comment type="caution">
    <text evidence="2">The sequence shown here is derived from an EMBL/GenBank/DDBJ whole genome shotgun (WGS) entry which is preliminary data.</text>
</comment>
<evidence type="ECO:0000313" key="4">
    <source>
        <dbReference type="Proteomes" id="UP001152797"/>
    </source>
</evidence>
<feature type="region of interest" description="Disordered" evidence="1">
    <location>
        <begin position="1"/>
        <end position="27"/>
    </location>
</feature>
<dbReference type="Proteomes" id="UP001152797">
    <property type="component" value="Unassembled WGS sequence"/>
</dbReference>
<feature type="region of interest" description="Disordered" evidence="1">
    <location>
        <begin position="1412"/>
        <end position="1575"/>
    </location>
</feature>
<dbReference type="PANTHER" id="PTHR46452">
    <property type="entry name" value="TRANSCRIPTION INITIATION FACTOR TFIID SUBUNIT 3"/>
    <property type="match status" value="1"/>
</dbReference>
<feature type="compositionally biased region" description="Basic residues" evidence="1">
    <location>
        <begin position="1508"/>
        <end position="1519"/>
    </location>
</feature>
<gene>
    <name evidence="2" type="ORF">C1SCF055_LOCUS21744</name>
</gene>
<accession>A0A9P1G0A2</accession>
<sequence>MGSSDSSDSDTARSSSSESGGEEDLDLESGCCHEDHVIPKFIQDHLEEAGSLFLQSSGLDKWFEGWGDDKFGYVSDCSGADVPFMALQLLFRAAGKGDCLEHLFNTTVLKQDNGPLIDQVAVLENVLGFLSVLDKVFKFIERNCPGKDLLLPEDHPAVSRDMRKRRSRRCKMKQPAKTAKWIKRHRCWAKDNQVNVRKANKQRLFQKRYKAAAAQVGTYREAEALNLLAAHHQNLSIVNTSQSIGHMQVIESDTVLHSMGGNAMSLRAVLPCIVDIHYVMKLGHDVLEWESIVLAAAGTHFRGGMADPLVVVAAMRSLDRAYAIAQAKNRWDLLCRDICAELPDGPADTAGCLQVRDWCRLMPVGATLSNCYKARKGDRDGPESEHWAVPQSFTFMAREGMPGNGHGLDLDERVPRRLRREGCTRDVFCMVKQTMSDDHLAQPPLLVYPQAFLDATQAFFNRINSTQMLVTGSVDEDRSQELLELAENISKDFPAMSRGVAYLRSLATGGIHRKPCGPLKFIESGPAAFSGLGDLQLGQRPPPPKPYKLKVIEKENFGAWINKTDPVFTTLLGDGSDGDGRAVLGTIPNSSLAEFYLPFIAFNLGASSKSGVQYTTSEKQAPSPIDLLASMKQAVSVEKRLAKAGVSKALRDMLSRCVGEFNKMVTKKSHKIDSSMKGLIMNLISRDVLAQMLPRKQRSLDPDLCTILRAAQDFEWDRLPFVLEDMHKKAWDQVAEYVQSNLEFFQGRALEECRSPEDHSVILWTNLTTIGVMSASRYDWTLCALTNLLSAYKRKAEKKEKVEKDEKDEDDTAAKDENSDGDSSNAEDLDDPEEADIRDMQHKLVKALSAKSRSLIVKDLTWVFDKARSGTPHLGRAFTDAQELRQVAGGCDFVRKTLSAFVPDTVGTVLLCDLHCYDCWPALAALEITDGRRVLCANIVLDRQHEDLIQRVSNRVYEDARTGDLKLCGFPDYTPVLTALQNVAPQDTGKQYQVTVKKHDRLVILQALASKWLETEFKDEVTTAIESHNAKYNKDGEYWVESTESRPAEEDDARNPAKRIRLDTEEIKQDAGEILEDPLGRWFSFCATPSTVVILEKKGLPEHISGLPCVDTPSYLSTVMRELQDSGEVKLAVTHHNISSDEPLQLECDKPLAFLMDPPKSPDQGEGKPPKKKQRKSGSTRTLTSKSFGSVLDVGKLKKAKRLVIGWRVRLDTNSSAGLKTIVPIRPAFDLDKLLSENKRSAAPTRAPSSGMAASRGMAASSGSAGTGASMHIVPARFQSSDESSPHGEKNKDTKDSKSKTKDKKDSKKKSDKEKKLKKKGRKEEEEDDEPDQEHTHAEEPLPFQYMIEGVESYHTYRYMEASLPQPDAYETLPEVFIENQEGLSPSPQKLAALEDLRPPLHRSYAMENLDAVENTENQDMDGPLAAEGGDDMHDMDDMVFEPEQDTELRGIDDTTDSLDTMPSAKDSVTGDMHEPLTGTPSADDTQYYGMPTTPPAETEPMTPKPKNSAKPKRTRAARKTCDKPRAKAKQAPKAKAKSHARGTVDTKPKGKAKQAAKPKAAAKATSRKPKDEVYSTIHKAAKVAKNSPKTAKRMADHARWVRKEGHSDHPAVKRLLSFSGA</sequence>
<feature type="region of interest" description="Disordered" evidence="1">
    <location>
        <begin position="1240"/>
        <end position="1347"/>
    </location>
</feature>
<feature type="region of interest" description="Disordered" evidence="1">
    <location>
        <begin position="1153"/>
        <end position="1184"/>
    </location>
</feature>
<proteinExistence type="predicted"/>
<dbReference type="GO" id="GO:0005669">
    <property type="term" value="C:transcription factor TFIID complex"/>
    <property type="evidence" value="ECO:0007669"/>
    <property type="project" value="TreeGrafter"/>
</dbReference>
<evidence type="ECO:0000313" key="2">
    <source>
        <dbReference type="EMBL" id="CAI3995148.1"/>
    </source>
</evidence>
<feature type="compositionally biased region" description="Basic and acidic residues" evidence="1">
    <location>
        <begin position="1284"/>
        <end position="1315"/>
    </location>
</feature>
<feature type="compositionally biased region" description="Low complexity" evidence="1">
    <location>
        <begin position="1247"/>
        <end position="1271"/>
    </location>
</feature>
<dbReference type="EMBL" id="CAMXCT020002037">
    <property type="protein sequence ID" value="CAL1148523.1"/>
    <property type="molecule type" value="Genomic_DNA"/>
</dbReference>